<keyword evidence="3" id="KW-1185">Reference proteome</keyword>
<organism evidence="2 3">
    <name type="scientific">Phtheirospermum japonicum</name>
    <dbReference type="NCBI Taxonomy" id="374723"/>
    <lineage>
        <taxon>Eukaryota</taxon>
        <taxon>Viridiplantae</taxon>
        <taxon>Streptophyta</taxon>
        <taxon>Embryophyta</taxon>
        <taxon>Tracheophyta</taxon>
        <taxon>Spermatophyta</taxon>
        <taxon>Magnoliopsida</taxon>
        <taxon>eudicotyledons</taxon>
        <taxon>Gunneridae</taxon>
        <taxon>Pentapetalae</taxon>
        <taxon>asterids</taxon>
        <taxon>lamiids</taxon>
        <taxon>Lamiales</taxon>
        <taxon>Orobanchaceae</taxon>
        <taxon>Orobanchaceae incertae sedis</taxon>
        <taxon>Phtheirospermum</taxon>
    </lineage>
</organism>
<evidence type="ECO:0000313" key="3">
    <source>
        <dbReference type="Proteomes" id="UP000653305"/>
    </source>
</evidence>
<reference evidence="2" key="1">
    <citation type="submission" date="2020-07" db="EMBL/GenBank/DDBJ databases">
        <title>Ethylene signaling mediates host invasion by parasitic plants.</title>
        <authorList>
            <person name="Yoshida S."/>
        </authorList>
    </citation>
    <scope>NUCLEOTIDE SEQUENCE</scope>
    <source>
        <strain evidence="2">Okayama</strain>
    </source>
</reference>
<accession>A0A830D1A9</accession>
<proteinExistence type="predicted"/>
<protein>
    <submittedName>
        <fullName evidence="2">Uncharacterized protein</fullName>
    </submittedName>
</protein>
<evidence type="ECO:0000256" key="1">
    <source>
        <dbReference type="SAM" id="MobiDB-lite"/>
    </source>
</evidence>
<dbReference type="EMBL" id="BMAC01000731">
    <property type="protein sequence ID" value="GFQ02195.1"/>
    <property type="molecule type" value="Genomic_DNA"/>
</dbReference>
<dbReference type="AlphaFoldDB" id="A0A830D1A9"/>
<sequence length="250" mass="28175">MKFSSTPPGRFPPTQKFKPNQHQFSQISATTTASNSPRFCSPQFPIKHQPNTKPTETKPKPRQTKPGPFSRTTNRRSWRIHRRRCQTQTPGQARTPARNPQAKTDRPNPVSRPEIHIHTPPPNYKILPDRPNRQTRRPQQTPSRAVDRNRNPADPSQNQPIRRRLPSTGYRSHAAALQTACSPTSSFGEKGERGETSGMSLSIFLMPSPPRPCRKRCADCQPPLRVAVAAALSVHRAAAVEDRGRWRADL</sequence>
<feature type="compositionally biased region" description="Basic residues" evidence="1">
    <location>
        <begin position="73"/>
        <end position="85"/>
    </location>
</feature>
<feature type="compositionally biased region" description="Polar residues" evidence="1">
    <location>
        <begin position="17"/>
        <end position="38"/>
    </location>
</feature>
<name>A0A830D1A9_9LAMI</name>
<feature type="region of interest" description="Disordered" evidence="1">
    <location>
        <begin position="1"/>
        <end position="171"/>
    </location>
</feature>
<dbReference type="Proteomes" id="UP000653305">
    <property type="component" value="Unassembled WGS sequence"/>
</dbReference>
<gene>
    <name evidence="2" type="ORF">PHJA_002363400</name>
</gene>
<comment type="caution">
    <text evidence="2">The sequence shown here is derived from an EMBL/GenBank/DDBJ whole genome shotgun (WGS) entry which is preliminary data.</text>
</comment>
<evidence type="ECO:0000313" key="2">
    <source>
        <dbReference type="EMBL" id="GFQ02195.1"/>
    </source>
</evidence>